<reference evidence="2" key="2">
    <citation type="submission" date="2021-01" db="EMBL/GenBank/DDBJ databases">
        <authorList>
            <person name="Schikora-Tamarit M.A."/>
        </authorList>
    </citation>
    <scope>NUCLEOTIDE SEQUENCE</scope>
    <source>
        <strain evidence="2">CBS2887</strain>
    </source>
</reference>
<dbReference type="AlphaFoldDB" id="A0A9P8Q8T2"/>
<reference evidence="2" key="1">
    <citation type="journal article" date="2021" name="Open Biol.">
        <title>Shared evolutionary footprints suggest mitochondrial oxidative damage underlies multiple complex I losses in fungi.</title>
        <authorList>
            <person name="Schikora-Tamarit M.A."/>
            <person name="Marcet-Houben M."/>
            <person name="Nosek J."/>
            <person name="Gabaldon T."/>
        </authorList>
    </citation>
    <scope>NUCLEOTIDE SEQUENCE</scope>
    <source>
        <strain evidence="2">CBS2887</strain>
    </source>
</reference>
<dbReference type="Proteomes" id="UP000774326">
    <property type="component" value="Unassembled WGS sequence"/>
</dbReference>
<protein>
    <submittedName>
        <fullName evidence="2">Uncharacterized protein</fullName>
    </submittedName>
</protein>
<comment type="caution">
    <text evidence="2">The sequence shown here is derived from an EMBL/GenBank/DDBJ whole genome shotgun (WGS) entry which is preliminary data.</text>
</comment>
<evidence type="ECO:0000256" key="1">
    <source>
        <dbReference type="SAM" id="MobiDB-lite"/>
    </source>
</evidence>
<evidence type="ECO:0000313" key="3">
    <source>
        <dbReference type="Proteomes" id="UP000774326"/>
    </source>
</evidence>
<feature type="region of interest" description="Disordered" evidence="1">
    <location>
        <begin position="40"/>
        <end position="82"/>
    </location>
</feature>
<dbReference type="EMBL" id="JAEUBG010001662">
    <property type="protein sequence ID" value="KAH3686066.1"/>
    <property type="molecule type" value="Genomic_DNA"/>
</dbReference>
<name>A0A9P8Q8T2_WICPI</name>
<keyword evidence="3" id="KW-1185">Reference proteome</keyword>
<organism evidence="2 3">
    <name type="scientific">Wickerhamomyces pijperi</name>
    <name type="common">Yeast</name>
    <name type="synonym">Pichia pijperi</name>
    <dbReference type="NCBI Taxonomy" id="599730"/>
    <lineage>
        <taxon>Eukaryota</taxon>
        <taxon>Fungi</taxon>
        <taxon>Dikarya</taxon>
        <taxon>Ascomycota</taxon>
        <taxon>Saccharomycotina</taxon>
        <taxon>Saccharomycetes</taxon>
        <taxon>Phaffomycetales</taxon>
        <taxon>Wickerhamomycetaceae</taxon>
        <taxon>Wickerhamomyces</taxon>
    </lineage>
</organism>
<proteinExistence type="predicted"/>
<sequence length="82" mass="8772">MIWWTRSDHVDVCGSLIVSEPDSECLSVIFISSSSCKISGRKGLASWDSSSSSSKIRTYSDGTSPVLPVSGSWATSHPSPYS</sequence>
<accession>A0A9P8Q8T2</accession>
<gene>
    <name evidence="2" type="ORF">WICPIJ_002959</name>
</gene>
<evidence type="ECO:0000313" key="2">
    <source>
        <dbReference type="EMBL" id="KAH3686066.1"/>
    </source>
</evidence>
<feature type="compositionally biased region" description="Polar residues" evidence="1">
    <location>
        <begin position="72"/>
        <end position="82"/>
    </location>
</feature>